<dbReference type="EMBL" id="CM045763">
    <property type="protein sequence ID" value="KAI8020946.1"/>
    <property type="molecule type" value="Genomic_DNA"/>
</dbReference>
<organism evidence="1 2">
    <name type="scientific">Camellia lanceoleosa</name>
    <dbReference type="NCBI Taxonomy" id="1840588"/>
    <lineage>
        <taxon>Eukaryota</taxon>
        <taxon>Viridiplantae</taxon>
        <taxon>Streptophyta</taxon>
        <taxon>Embryophyta</taxon>
        <taxon>Tracheophyta</taxon>
        <taxon>Spermatophyta</taxon>
        <taxon>Magnoliopsida</taxon>
        <taxon>eudicotyledons</taxon>
        <taxon>Gunneridae</taxon>
        <taxon>Pentapetalae</taxon>
        <taxon>asterids</taxon>
        <taxon>Ericales</taxon>
        <taxon>Theaceae</taxon>
        <taxon>Camellia</taxon>
    </lineage>
</organism>
<sequence length="322" mass="35491">MIALKCGYSSPAESGIMEDLGLSTIEYSVFASIMTIGGMLGAVVSGKIADLIGRRGVSFWQCGSVTMGWLAILFAKDIWWLDLGRLTMGFGFGILMYVVSITILAFDGMWWYFIGNILTWCTLAIFGMFPCLVQFCGLFFIPESQMAIVGREKELEDSIRRLRGKNADIYPEVTEIKDYTETFQQLSKTSILNVFERRYAHPLTIGIGLMLLAQFGGTNAILYYASSIFEAADSFGTTIMAIIQIPCTALSVILMDKSGRRPLLMVSAAGTCLGNILVGLAFLFQEQVRGIKRGWKGRRGVVGLEMLLGLEIMIPSFSLSDL</sequence>
<dbReference type="Proteomes" id="UP001060215">
    <property type="component" value="Chromosome 6"/>
</dbReference>
<keyword evidence="2" id="KW-1185">Reference proteome</keyword>
<proteinExistence type="predicted"/>
<evidence type="ECO:0000313" key="1">
    <source>
        <dbReference type="EMBL" id="KAI8020946.1"/>
    </source>
</evidence>
<accession>A0ACC0IAI3</accession>
<comment type="caution">
    <text evidence="1">The sequence shown here is derived from an EMBL/GenBank/DDBJ whole genome shotgun (WGS) entry which is preliminary data.</text>
</comment>
<gene>
    <name evidence="1" type="ORF">LOK49_LG03G01795</name>
</gene>
<protein>
    <submittedName>
        <fullName evidence="1">Sugar transporter ERD6-like 5</fullName>
    </submittedName>
</protein>
<evidence type="ECO:0000313" key="2">
    <source>
        <dbReference type="Proteomes" id="UP001060215"/>
    </source>
</evidence>
<reference evidence="1 2" key="1">
    <citation type="journal article" date="2022" name="Plant J.">
        <title>Chromosome-level genome of Camellia lanceoleosa provides a valuable resource for understanding genome evolution and self-incompatibility.</title>
        <authorList>
            <person name="Gong W."/>
            <person name="Xiao S."/>
            <person name="Wang L."/>
            <person name="Liao Z."/>
            <person name="Chang Y."/>
            <person name="Mo W."/>
            <person name="Hu G."/>
            <person name="Li W."/>
            <person name="Zhao G."/>
            <person name="Zhu H."/>
            <person name="Hu X."/>
            <person name="Ji K."/>
            <person name="Xiang X."/>
            <person name="Song Q."/>
            <person name="Yuan D."/>
            <person name="Jin S."/>
            <person name="Zhang L."/>
        </authorList>
    </citation>
    <scope>NUCLEOTIDE SEQUENCE [LARGE SCALE GENOMIC DNA]</scope>
    <source>
        <strain evidence="1">SQ_2022a</strain>
    </source>
</reference>
<name>A0ACC0IAI3_9ERIC</name>